<proteinExistence type="predicted"/>
<evidence type="ECO:0000256" key="1">
    <source>
        <dbReference type="SAM" id="MobiDB-lite"/>
    </source>
</evidence>
<protein>
    <recommendedName>
        <fullName evidence="4">F-box domain-containing protein</fullName>
    </recommendedName>
</protein>
<name>A0AAW1S252_9CHLO</name>
<sequence>MPASTTQGRICLPELHAVLGVHCMQHLTAYQLAGLRQVSRAMRDLVDDHTHEAWTMAASDLVQDQAKPTGCATGADWQIAIRHEWNTQRHVRSGKLQQVVKVAARDSAAGRWATVSRHGPCCSYFLSPQKDGTLLFLNADAEGTQPMLLSMRIWGTFHGFVRKNGMLGLVEASDYRTRPCQLTWHTVDASTGQTLSSEQRHHWTLDNHIQDHVFNAATHRAVAVTDHHSLVVMDADTLQEVSRLTVLPQHTELDSNALSLGKLAWSHDGQKLAVTLENIGKCTRSPLPVPYQLRTSLGTSEVQIYDITTRQCLQSVLLRSAGAVIKFSSSLQMLAVHCHSERYDPDGANPTNKSNPRRPMSGDRKQGSTIRILEPALHRAVLVEPENILDFEVIGDACSWSPCGTFLLTCAGSTLRPWGADVLDPHTLKRVFKAPEHMSSISWALGNPLHSKGRVLMAYLAQSKICIKFWQKDGEWQSEGYSCGEFEFLHRGYITPDGATLVALCRPSQDASQQHCQAGSSQFNTHHLALDDMKGHTVATGFQCNRGGPQLRPEWARFPCGWPQLHAYVHKDKAKALQCVKLVDARVHKEVSRFAITPRHKELGEVALSLGSLAWSRTGSHLAVHLGKFGQHRPTYWPAVHNRSYDASANSEVQVYDASSGQCMQSIFLKAPGPSLAWSSSQDLLMVFCDLERCSPNNANRIPEIIRGLIVDDPVGVEASVRVLQPTSQRAVLIQTQFSKERGLHFSACHWTPCGALLAISHYRITSVQYERAWSVHDPFTLHCIFESRQPAQIVWGSKAPLTDGHRILTAFQALPASAVKCWQEDGKWQAAQQTLGALSVCMNGSLASAGDMLVALAQEHPAPQHSDDKCIVHYDLKAQQKFSIASGFRNYYTSSCGRLSMAWTGFPGLWKQMYAYIHANGCSESVRLVDVGCHKVVGSWTAVQLKSQAMGRSQRRQPEPEGLEEDEKHRSLSDKVCQEDANSRRNLPQEAEQQPNNTLCRRHTVESCSLACDWNMRCRQLKPGR</sequence>
<organism evidence="2 3">
    <name type="scientific">Apatococcus lobatus</name>
    <dbReference type="NCBI Taxonomy" id="904363"/>
    <lineage>
        <taxon>Eukaryota</taxon>
        <taxon>Viridiplantae</taxon>
        <taxon>Chlorophyta</taxon>
        <taxon>core chlorophytes</taxon>
        <taxon>Trebouxiophyceae</taxon>
        <taxon>Chlorellales</taxon>
        <taxon>Chlorellaceae</taxon>
        <taxon>Apatococcus</taxon>
    </lineage>
</organism>
<dbReference type="Proteomes" id="UP001438707">
    <property type="component" value="Unassembled WGS sequence"/>
</dbReference>
<comment type="caution">
    <text evidence="2">The sequence shown here is derived from an EMBL/GenBank/DDBJ whole genome shotgun (WGS) entry which is preliminary data.</text>
</comment>
<feature type="compositionally biased region" description="Basic and acidic residues" evidence="1">
    <location>
        <begin position="967"/>
        <end position="984"/>
    </location>
</feature>
<feature type="region of interest" description="Disordered" evidence="1">
    <location>
        <begin position="342"/>
        <end position="367"/>
    </location>
</feature>
<accession>A0AAW1S252</accession>
<dbReference type="SUPFAM" id="SSF50969">
    <property type="entry name" value="YVTN repeat-like/Quinoprotein amine dehydrogenase"/>
    <property type="match status" value="1"/>
</dbReference>
<reference evidence="2 3" key="1">
    <citation type="journal article" date="2024" name="Nat. Commun.">
        <title>Phylogenomics reveals the evolutionary origins of lichenization in chlorophyte algae.</title>
        <authorList>
            <person name="Puginier C."/>
            <person name="Libourel C."/>
            <person name="Otte J."/>
            <person name="Skaloud P."/>
            <person name="Haon M."/>
            <person name="Grisel S."/>
            <person name="Petersen M."/>
            <person name="Berrin J.G."/>
            <person name="Delaux P.M."/>
            <person name="Dal Grande F."/>
            <person name="Keller J."/>
        </authorList>
    </citation>
    <scope>NUCLEOTIDE SEQUENCE [LARGE SCALE GENOMIC DNA]</scope>
    <source>
        <strain evidence="2 3">SAG 2145</strain>
    </source>
</reference>
<evidence type="ECO:0000313" key="3">
    <source>
        <dbReference type="Proteomes" id="UP001438707"/>
    </source>
</evidence>
<evidence type="ECO:0000313" key="2">
    <source>
        <dbReference type="EMBL" id="KAK9840061.1"/>
    </source>
</evidence>
<evidence type="ECO:0008006" key="4">
    <source>
        <dbReference type="Google" id="ProtNLM"/>
    </source>
</evidence>
<dbReference type="InterPro" id="IPR011044">
    <property type="entry name" value="Quino_amine_DH_bsu"/>
</dbReference>
<dbReference type="EMBL" id="JALJOS010000004">
    <property type="protein sequence ID" value="KAK9840061.1"/>
    <property type="molecule type" value="Genomic_DNA"/>
</dbReference>
<dbReference type="AlphaFoldDB" id="A0AAW1S252"/>
<gene>
    <name evidence="2" type="ORF">WJX74_002738</name>
</gene>
<dbReference type="SUPFAM" id="SSF82171">
    <property type="entry name" value="DPP6 N-terminal domain-like"/>
    <property type="match status" value="1"/>
</dbReference>
<feature type="region of interest" description="Disordered" evidence="1">
    <location>
        <begin position="948"/>
        <end position="997"/>
    </location>
</feature>
<keyword evidence="3" id="KW-1185">Reference proteome</keyword>